<dbReference type="SUPFAM" id="SSF53474">
    <property type="entry name" value="alpha/beta-Hydrolases"/>
    <property type="match status" value="1"/>
</dbReference>
<dbReference type="Pfam" id="PF05990">
    <property type="entry name" value="DUF900"/>
    <property type="match status" value="1"/>
</dbReference>
<reference evidence="1 2" key="1">
    <citation type="submission" date="2019-10" db="EMBL/GenBank/DDBJ databases">
        <title>Pseudopuniceibacterium sp. HQ09 islated from Antarctica.</title>
        <authorList>
            <person name="Liao L."/>
            <person name="Su S."/>
            <person name="Chen B."/>
            <person name="Yu Y."/>
        </authorList>
    </citation>
    <scope>NUCLEOTIDE SEQUENCE [LARGE SCALE GENOMIC DNA]</scope>
    <source>
        <strain evidence="1 2">HQ09</strain>
    </source>
</reference>
<keyword evidence="2" id="KW-1185">Reference proteome</keyword>
<accession>A0A7L9WMU7</accession>
<keyword evidence="1" id="KW-0378">Hydrolase</keyword>
<dbReference type="InterPro" id="IPR010297">
    <property type="entry name" value="DUF900_hydrolase"/>
</dbReference>
<dbReference type="InterPro" id="IPR029058">
    <property type="entry name" value="AB_hydrolase_fold"/>
</dbReference>
<dbReference type="GO" id="GO:0016787">
    <property type="term" value="F:hydrolase activity"/>
    <property type="evidence" value="ECO:0007669"/>
    <property type="project" value="UniProtKB-KW"/>
</dbReference>
<proteinExistence type="predicted"/>
<organism evidence="1 2">
    <name type="scientific">Pseudooceanicola spongiae</name>
    <dbReference type="NCBI Taxonomy" id="2613965"/>
    <lineage>
        <taxon>Bacteria</taxon>
        <taxon>Pseudomonadati</taxon>
        <taxon>Pseudomonadota</taxon>
        <taxon>Alphaproteobacteria</taxon>
        <taxon>Rhodobacterales</taxon>
        <taxon>Paracoccaceae</taxon>
        <taxon>Pseudooceanicola</taxon>
    </lineage>
</organism>
<evidence type="ECO:0000313" key="1">
    <source>
        <dbReference type="EMBL" id="QOL81057.1"/>
    </source>
</evidence>
<protein>
    <submittedName>
        <fullName evidence="1">Alpha/beta hydrolase</fullName>
    </submittedName>
</protein>
<evidence type="ECO:0000313" key="2">
    <source>
        <dbReference type="Proteomes" id="UP000594118"/>
    </source>
</evidence>
<dbReference type="Proteomes" id="UP000594118">
    <property type="component" value="Chromosome"/>
</dbReference>
<gene>
    <name evidence="1" type="ORF">F3W81_09675</name>
</gene>
<name>A0A7L9WMU7_9RHOB</name>
<dbReference type="KEGG" id="pshq:F3W81_09675"/>
<sequence length="308" mass="32188">MGSGRGEMALIRMNAWGAQVREHGTEAAADVALAPLLGRDAPVIVMVHGFRYAPGRPGHCPHDHIFRAQGGGLAGTPSWPEALGIHATGASGLAFGWQARGSIWQAHAGAEVAGAALARVLRTLKARDPGREVHAIGHSLGARVILSAMRYLPVGALARVILLNAADHASAAQAALDSPAGRRARLLHVTSAENSAYDLALHGLVGSPHPHDAILGRVDLPGLATLRLNDPAHLSGLATLGYPVAAPERRVCHWSTYLRPGTFPLYRALMGPRGAALHAEVSAMTLPKPMPARAGLWSLPLPWGANPS</sequence>
<dbReference type="AlphaFoldDB" id="A0A7L9WMU7"/>
<dbReference type="EMBL" id="CP045201">
    <property type="protein sequence ID" value="QOL81057.1"/>
    <property type="molecule type" value="Genomic_DNA"/>
</dbReference>
<dbReference type="Gene3D" id="3.40.50.1820">
    <property type="entry name" value="alpha/beta hydrolase"/>
    <property type="match status" value="1"/>
</dbReference>